<comment type="subcellular location">
    <subcellularLocation>
        <location evidence="1">Cell membrane</location>
        <topology evidence="1">Lipid-anchor</topology>
        <topology evidence="1">GPI-anchor</topology>
    </subcellularLocation>
</comment>
<feature type="compositionally biased region" description="Polar residues" evidence="11">
    <location>
        <begin position="242"/>
        <end position="263"/>
    </location>
</feature>
<sequence length="350" mass="35412">MAFINFSSILALWSLYSVLFCVSTAFNITKILELQQNFNSFNQYLTQTQVASDINGRQSITVLAVDDSNVASLSGESADKIKAIMSLHVILDYYDLPKLKNLPNKGAILTTLYQTSGLARDQTGFLNVTKSNGGIAFGSAQPGSNPTANLIRSMGSEPYNISVLLVSSLIIPPGIGGSNSTNSPPTPPSKSPSSQPPTAPAKPPAGKAPAPSQGKAPAPSQGKAPAPSRGKAPAPSRGNAPAPSQGNAPAPSQGNAPTPSQGQAPATPPNAAAPTPNTADTPTADTPTASPPASDSPTPSTAVPPAADAPGPAAQGPAADKAGAPAIYANRVSVLVMILVQVSWALALMI</sequence>
<keyword evidence="9" id="KW-0449">Lipoprotein</keyword>
<dbReference type="InterPro" id="IPR000782">
    <property type="entry name" value="FAS1_domain"/>
</dbReference>
<protein>
    <recommendedName>
        <fullName evidence="12">FAS1 domain-containing protein</fullName>
    </recommendedName>
</protein>
<name>A0AAV8SSW9_9ROSI</name>
<feature type="compositionally biased region" description="Low complexity" evidence="11">
    <location>
        <begin position="204"/>
        <end position="220"/>
    </location>
</feature>
<organism evidence="13 14">
    <name type="scientific">Erythroxylum novogranatense</name>
    <dbReference type="NCBI Taxonomy" id="1862640"/>
    <lineage>
        <taxon>Eukaryota</taxon>
        <taxon>Viridiplantae</taxon>
        <taxon>Streptophyta</taxon>
        <taxon>Embryophyta</taxon>
        <taxon>Tracheophyta</taxon>
        <taxon>Spermatophyta</taxon>
        <taxon>Magnoliopsida</taxon>
        <taxon>eudicotyledons</taxon>
        <taxon>Gunneridae</taxon>
        <taxon>Pentapetalae</taxon>
        <taxon>rosids</taxon>
        <taxon>fabids</taxon>
        <taxon>Malpighiales</taxon>
        <taxon>Erythroxylaceae</taxon>
        <taxon>Erythroxylum</taxon>
    </lineage>
</organism>
<proteinExistence type="inferred from homology"/>
<evidence type="ECO:0000259" key="12">
    <source>
        <dbReference type="PROSITE" id="PS50213"/>
    </source>
</evidence>
<dbReference type="InterPro" id="IPR036378">
    <property type="entry name" value="FAS1_dom_sf"/>
</dbReference>
<evidence type="ECO:0000256" key="7">
    <source>
        <dbReference type="ARBA" id="ARBA00023136"/>
    </source>
</evidence>
<evidence type="ECO:0000256" key="3">
    <source>
        <dbReference type="ARBA" id="ARBA00022475"/>
    </source>
</evidence>
<evidence type="ECO:0000256" key="5">
    <source>
        <dbReference type="ARBA" id="ARBA00022729"/>
    </source>
</evidence>
<dbReference type="FunFam" id="2.30.180.10:FF:000015">
    <property type="entry name" value="Fasciclin-like arabinogalactan protein 3"/>
    <property type="match status" value="1"/>
</dbReference>
<reference evidence="13 14" key="1">
    <citation type="submission" date="2021-09" db="EMBL/GenBank/DDBJ databases">
        <title>Genomic insights and catalytic innovation underlie evolution of tropane alkaloids biosynthesis.</title>
        <authorList>
            <person name="Wang Y.-J."/>
            <person name="Tian T."/>
            <person name="Huang J.-P."/>
            <person name="Huang S.-X."/>
        </authorList>
    </citation>
    <scope>NUCLEOTIDE SEQUENCE [LARGE SCALE GENOMIC DNA]</scope>
    <source>
        <strain evidence="13">KIB-2018</strain>
        <tissue evidence="13">Leaf</tissue>
    </source>
</reference>
<dbReference type="GO" id="GO:0098552">
    <property type="term" value="C:side of membrane"/>
    <property type="evidence" value="ECO:0007669"/>
    <property type="project" value="UniProtKB-KW"/>
</dbReference>
<dbReference type="Proteomes" id="UP001159364">
    <property type="component" value="Linkage Group LG09"/>
</dbReference>
<keyword evidence="4" id="KW-0336">GPI-anchor</keyword>
<keyword evidence="7" id="KW-0472">Membrane</keyword>
<dbReference type="EMBL" id="JAIWQS010000009">
    <property type="protein sequence ID" value="KAJ8755350.1"/>
    <property type="molecule type" value="Genomic_DNA"/>
</dbReference>
<evidence type="ECO:0000256" key="11">
    <source>
        <dbReference type="SAM" id="MobiDB-lite"/>
    </source>
</evidence>
<keyword evidence="3" id="KW-1003">Cell membrane</keyword>
<keyword evidence="6" id="KW-0654">Proteoglycan</keyword>
<dbReference type="GO" id="GO:0005886">
    <property type="term" value="C:plasma membrane"/>
    <property type="evidence" value="ECO:0007669"/>
    <property type="project" value="UniProtKB-SubCell"/>
</dbReference>
<evidence type="ECO:0000256" key="10">
    <source>
        <dbReference type="ARBA" id="ARBA00024686"/>
    </source>
</evidence>
<evidence type="ECO:0000313" key="13">
    <source>
        <dbReference type="EMBL" id="KAJ8755350.1"/>
    </source>
</evidence>
<dbReference type="PANTHER" id="PTHR32382:SF6">
    <property type="entry name" value="FASCICLIN-LIKE ARABINOGALACTAN PROTEIN 14"/>
    <property type="match status" value="1"/>
</dbReference>
<evidence type="ECO:0000256" key="8">
    <source>
        <dbReference type="ARBA" id="ARBA00023180"/>
    </source>
</evidence>
<evidence type="ECO:0000313" key="14">
    <source>
        <dbReference type="Proteomes" id="UP001159364"/>
    </source>
</evidence>
<keyword evidence="8" id="KW-0325">Glycoprotein</keyword>
<feature type="compositionally biased region" description="Low complexity" evidence="11">
    <location>
        <begin position="269"/>
        <end position="321"/>
    </location>
</feature>
<accession>A0AAV8SSW9</accession>
<feature type="domain" description="FAS1" evidence="12">
    <location>
        <begin position="25"/>
        <end position="155"/>
    </location>
</feature>
<gene>
    <name evidence="13" type="ORF">K2173_019148</name>
</gene>
<dbReference type="AlphaFoldDB" id="A0AAV8SSW9"/>
<keyword evidence="5" id="KW-0732">Signal</keyword>
<dbReference type="PANTHER" id="PTHR32382">
    <property type="entry name" value="FASCICLIN-LIKE ARABINOGALACTAN PROTEIN"/>
    <property type="match status" value="1"/>
</dbReference>
<evidence type="ECO:0000256" key="9">
    <source>
        <dbReference type="ARBA" id="ARBA00023288"/>
    </source>
</evidence>
<comment type="function">
    <text evidence="10">May be a cell surface adhesion protein.</text>
</comment>
<dbReference type="InterPro" id="IPR033254">
    <property type="entry name" value="Plant_FLA"/>
</dbReference>
<dbReference type="Gene3D" id="2.30.180.10">
    <property type="entry name" value="FAS1 domain"/>
    <property type="match status" value="1"/>
</dbReference>
<dbReference type="SUPFAM" id="SSF82153">
    <property type="entry name" value="FAS1 domain"/>
    <property type="match status" value="1"/>
</dbReference>
<feature type="region of interest" description="Disordered" evidence="11">
    <location>
        <begin position="176"/>
        <end position="321"/>
    </location>
</feature>
<comment type="caution">
    <text evidence="13">The sequence shown here is derived from an EMBL/GenBank/DDBJ whole genome shotgun (WGS) entry which is preliminary data.</text>
</comment>
<evidence type="ECO:0000256" key="4">
    <source>
        <dbReference type="ARBA" id="ARBA00022622"/>
    </source>
</evidence>
<keyword evidence="14" id="KW-1185">Reference proteome</keyword>
<dbReference type="PROSITE" id="PS50213">
    <property type="entry name" value="FAS1"/>
    <property type="match status" value="1"/>
</dbReference>
<evidence type="ECO:0000256" key="2">
    <source>
        <dbReference type="ARBA" id="ARBA00007843"/>
    </source>
</evidence>
<evidence type="ECO:0000256" key="6">
    <source>
        <dbReference type="ARBA" id="ARBA00022974"/>
    </source>
</evidence>
<comment type="similarity">
    <text evidence="2">Belongs to the fasciclin-like AGP family.</text>
</comment>
<feature type="compositionally biased region" description="Pro residues" evidence="11">
    <location>
        <begin position="184"/>
        <end position="203"/>
    </location>
</feature>
<evidence type="ECO:0000256" key="1">
    <source>
        <dbReference type="ARBA" id="ARBA00004609"/>
    </source>
</evidence>